<dbReference type="InterPro" id="IPR036259">
    <property type="entry name" value="MFS_trans_sf"/>
</dbReference>
<feature type="transmembrane region" description="Helical" evidence="3">
    <location>
        <begin position="348"/>
        <end position="375"/>
    </location>
</feature>
<feature type="transmembrane region" description="Helical" evidence="3">
    <location>
        <begin position="214"/>
        <end position="234"/>
    </location>
</feature>
<keyword evidence="3" id="KW-0472">Membrane</keyword>
<proteinExistence type="inferred from homology"/>
<comment type="similarity">
    <text evidence="1">Belongs to the sodium:galactoside symporter (TC 2.A.2) family.</text>
</comment>
<reference evidence="5" key="1">
    <citation type="journal article" date="2022" name="J Environ Chem Eng">
        <title>Biodegradation of petroleum oil using a constructed nonpathogenic and heavy metal-tolerant bacterial consortium isolated from marine sponges.</title>
        <authorList>
            <person name="Dechsakulwatana C."/>
            <person name="Rungsihiranrut A."/>
            <person name="Muangchinda C."/>
            <person name="Ningthoujam R."/>
            <person name="Klankeo P."/>
            <person name="Pinyakong O."/>
        </authorList>
    </citation>
    <scope>NUCLEOTIDE SEQUENCE [LARGE SCALE GENOMIC DNA]</scope>
    <source>
        <strain evidence="5">MO2-4</strain>
    </source>
</reference>
<evidence type="ECO:0000256" key="1">
    <source>
        <dbReference type="ARBA" id="ARBA00009617"/>
    </source>
</evidence>
<organism evidence="4 5">
    <name type="scientific">Sphingobium naphthae</name>
    <dbReference type="NCBI Taxonomy" id="1886786"/>
    <lineage>
        <taxon>Bacteria</taxon>
        <taxon>Pseudomonadati</taxon>
        <taxon>Pseudomonadota</taxon>
        <taxon>Alphaproteobacteria</taxon>
        <taxon>Sphingomonadales</taxon>
        <taxon>Sphingomonadaceae</taxon>
        <taxon>Sphingobium</taxon>
    </lineage>
</organism>
<dbReference type="Pfam" id="PF13347">
    <property type="entry name" value="MFS_2"/>
    <property type="match status" value="1"/>
</dbReference>
<sequence length="480" mass="49411">MLAYSSGNFGKALLFSGADLTILFLLTDVLGLGATTAGLMMLVALCGDLLFDLVAARLVIRLRRAGRGYRWLVVAAATPCALAFALLYAMPALGARQLWPLAAALLIFRGAYAVIDVPHNALMAQVAGDSRARGRVSGYRLLFSTTAALAIATILTPLVQQAGRAQAFDRLALTGGAAAALFALTMMACALASSGGRRDVSAASDGISVPLRDPMVLGMGLLAMLTGFAAPSFGRMLLYIGSYVVHRPDLVPTLLLAVTAGQFAGVIGWTALTHRFNKSLLLAAGHGVSAAGLILFALCLASPPALIACAALIGFGFASVFMLPWGLLADAVDVVEWRSGRRFETGLFAYYLVVVKASGAASTALIGWTLGVLGYAPATPQGGTVQAGMLALGLGVPLAGALAAMGLLRRFDLDHGRHARLLTALARRRAQSGAEPVSGLKRGLSKSSGPGFTSAGGEALSVQARQTMSRSIAAAAAVRS</sequence>
<protein>
    <submittedName>
        <fullName evidence="4">MFS transporter</fullName>
    </submittedName>
</protein>
<dbReference type="InterPro" id="IPR039672">
    <property type="entry name" value="MFS_2"/>
</dbReference>
<evidence type="ECO:0000256" key="2">
    <source>
        <dbReference type="SAM" id="MobiDB-lite"/>
    </source>
</evidence>
<feature type="region of interest" description="Disordered" evidence="2">
    <location>
        <begin position="433"/>
        <end position="456"/>
    </location>
</feature>
<dbReference type="SUPFAM" id="SSF103473">
    <property type="entry name" value="MFS general substrate transporter"/>
    <property type="match status" value="1"/>
</dbReference>
<keyword evidence="5" id="KW-1185">Reference proteome</keyword>
<feature type="transmembrane region" description="Helical" evidence="3">
    <location>
        <begin position="138"/>
        <end position="159"/>
    </location>
</feature>
<feature type="transmembrane region" description="Helical" evidence="3">
    <location>
        <begin position="71"/>
        <end position="91"/>
    </location>
</feature>
<dbReference type="PANTHER" id="PTHR11328">
    <property type="entry name" value="MAJOR FACILITATOR SUPERFAMILY DOMAIN-CONTAINING PROTEIN"/>
    <property type="match status" value="1"/>
</dbReference>
<keyword evidence="3" id="KW-1133">Transmembrane helix</keyword>
<dbReference type="Proteomes" id="UP001185984">
    <property type="component" value="Unassembled WGS sequence"/>
</dbReference>
<evidence type="ECO:0000256" key="3">
    <source>
        <dbReference type="SAM" id="Phobius"/>
    </source>
</evidence>
<dbReference type="EMBL" id="JAPTHD010000007">
    <property type="protein sequence ID" value="MDV5825067.1"/>
    <property type="molecule type" value="Genomic_DNA"/>
</dbReference>
<feature type="transmembrane region" description="Helical" evidence="3">
    <location>
        <begin position="387"/>
        <end position="408"/>
    </location>
</feature>
<feature type="transmembrane region" description="Helical" evidence="3">
    <location>
        <begin position="97"/>
        <end position="117"/>
    </location>
</feature>
<feature type="transmembrane region" description="Helical" evidence="3">
    <location>
        <begin position="279"/>
        <end position="298"/>
    </location>
</feature>
<comment type="caution">
    <text evidence="4">The sequence shown here is derived from an EMBL/GenBank/DDBJ whole genome shotgun (WGS) entry which is preliminary data.</text>
</comment>
<dbReference type="RefSeq" id="WP_394854288.1">
    <property type="nucleotide sequence ID" value="NZ_JAPTHD010000007.1"/>
</dbReference>
<feature type="transmembrane region" description="Helical" evidence="3">
    <location>
        <begin position="39"/>
        <end position="59"/>
    </location>
</feature>
<name>A0ABU3ZZW1_9SPHN</name>
<feature type="transmembrane region" description="Helical" evidence="3">
    <location>
        <begin position="171"/>
        <end position="193"/>
    </location>
</feature>
<feature type="transmembrane region" description="Helical" evidence="3">
    <location>
        <begin position="254"/>
        <end position="272"/>
    </location>
</feature>
<keyword evidence="3" id="KW-0812">Transmembrane</keyword>
<dbReference type="PANTHER" id="PTHR11328:SF24">
    <property type="entry name" value="MAJOR FACILITATOR SUPERFAMILY (MFS) PROFILE DOMAIN-CONTAINING PROTEIN"/>
    <property type="match status" value="1"/>
</dbReference>
<accession>A0ABU3ZZW1</accession>
<evidence type="ECO:0000313" key="4">
    <source>
        <dbReference type="EMBL" id="MDV5825067.1"/>
    </source>
</evidence>
<dbReference type="Gene3D" id="1.20.1250.20">
    <property type="entry name" value="MFS general substrate transporter like domains"/>
    <property type="match status" value="1"/>
</dbReference>
<feature type="compositionally biased region" description="Low complexity" evidence="2">
    <location>
        <begin position="438"/>
        <end position="451"/>
    </location>
</feature>
<feature type="transmembrane region" description="Helical" evidence="3">
    <location>
        <begin position="304"/>
        <end position="328"/>
    </location>
</feature>
<evidence type="ECO:0000313" key="5">
    <source>
        <dbReference type="Proteomes" id="UP001185984"/>
    </source>
</evidence>
<feature type="transmembrane region" description="Helical" evidence="3">
    <location>
        <begin position="12"/>
        <end position="33"/>
    </location>
</feature>
<gene>
    <name evidence="4" type="ORF">O0R41_15780</name>
</gene>